<name>A0A163MIU9_ABSGL</name>
<dbReference type="EMBL" id="LT554468">
    <property type="protein sequence ID" value="SAM05399.1"/>
    <property type="molecule type" value="Genomic_DNA"/>
</dbReference>
<evidence type="ECO:0000313" key="3">
    <source>
        <dbReference type="Proteomes" id="UP000078561"/>
    </source>
</evidence>
<accession>A0A163MIU9</accession>
<keyword evidence="3" id="KW-1185">Reference proteome</keyword>
<sequence length="166" mass="18515">MSKFFASAQRFSRHIQVQRHLAQRLTLSSPSITTTAASWAAPRRAYSTEPSSSVVNFKDIQAIIKNKNKNCHLIDVREKTELMQGFIPTAENVPLSQFGKAWSLSADDFEAEFGFPKPDQNDTMVVYCQAGIRSAKAAGFLSQLGYEKIQNYQGSWADYAAKTKSP</sequence>
<dbReference type="Proteomes" id="UP000078561">
    <property type="component" value="Unassembled WGS sequence"/>
</dbReference>
<reference evidence="2" key="1">
    <citation type="submission" date="2016-04" db="EMBL/GenBank/DDBJ databases">
        <authorList>
            <person name="Evans L.H."/>
            <person name="Alamgir A."/>
            <person name="Owens N."/>
            <person name="Weber N.D."/>
            <person name="Virtaneva K."/>
            <person name="Barbian K."/>
            <person name="Babar A."/>
            <person name="Rosenke K."/>
        </authorList>
    </citation>
    <scope>NUCLEOTIDE SEQUENCE [LARGE SCALE GENOMIC DNA]</scope>
    <source>
        <strain evidence="2">CBS 101.48</strain>
    </source>
</reference>
<dbReference type="GO" id="GO:0005739">
    <property type="term" value="C:mitochondrion"/>
    <property type="evidence" value="ECO:0007669"/>
    <property type="project" value="TreeGrafter"/>
</dbReference>
<evidence type="ECO:0000313" key="2">
    <source>
        <dbReference type="EMBL" id="SAM05399.1"/>
    </source>
</evidence>
<gene>
    <name evidence="2" type="primary">ABSGL_11274.1 scaffold 12295</name>
</gene>
<dbReference type="SMART" id="SM00450">
    <property type="entry name" value="RHOD"/>
    <property type="match status" value="1"/>
</dbReference>
<dbReference type="PROSITE" id="PS50206">
    <property type="entry name" value="RHODANESE_3"/>
    <property type="match status" value="1"/>
</dbReference>
<dbReference type="OrthoDB" id="566238at2759"/>
<evidence type="ECO:0000259" key="1">
    <source>
        <dbReference type="PROSITE" id="PS50206"/>
    </source>
</evidence>
<dbReference type="SUPFAM" id="SSF52821">
    <property type="entry name" value="Rhodanese/Cell cycle control phosphatase"/>
    <property type="match status" value="1"/>
</dbReference>
<dbReference type="FunCoup" id="A0A163MIU9">
    <property type="interactions" value="510"/>
</dbReference>
<proteinExistence type="predicted"/>
<dbReference type="STRING" id="4829.A0A163MIU9"/>
<dbReference type="PANTHER" id="PTHR44086:SF10">
    <property type="entry name" value="THIOSULFATE SULFURTRANSFERASE_RHODANESE-LIKE DOMAIN-CONTAINING PROTEIN 3"/>
    <property type="match status" value="1"/>
</dbReference>
<dbReference type="OMA" id="REPYELF"/>
<dbReference type="InterPro" id="IPR001763">
    <property type="entry name" value="Rhodanese-like_dom"/>
</dbReference>
<dbReference type="InParanoid" id="A0A163MIU9"/>
<dbReference type="GO" id="GO:0004792">
    <property type="term" value="F:thiosulfate-cyanide sulfurtransferase activity"/>
    <property type="evidence" value="ECO:0007669"/>
    <property type="project" value="TreeGrafter"/>
</dbReference>
<dbReference type="PANTHER" id="PTHR44086">
    <property type="entry name" value="THIOSULFATE SULFURTRANSFERASE RDL2, MITOCHONDRIAL-RELATED"/>
    <property type="match status" value="1"/>
</dbReference>
<feature type="domain" description="Rhodanese" evidence="1">
    <location>
        <begin position="67"/>
        <end position="164"/>
    </location>
</feature>
<organism evidence="2">
    <name type="scientific">Absidia glauca</name>
    <name type="common">Pin mould</name>
    <dbReference type="NCBI Taxonomy" id="4829"/>
    <lineage>
        <taxon>Eukaryota</taxon>
        <taxon>Fungi</taxon>
        <taxon>Fungi incertae sedis</taxon>
        <taxon>Mucoromycota</taxon>
        <taxon>Mucoromycotina</taxon>
        <taxon>Mucoromycetes</taxon>
        <taxon>Mucorales</taxon>
        <taxon>Cunninghamellaceae</taxon>
        <taxon>Absidia</taxon>
    </lineage>
</organism>
<protein>
    <recommendedName>
        <fullName evidence="1">Rhodanese domain-containing protein</fullName>
    </recommendedName>
</protein>
<dbReference type="Gene3D" id="3.40.250.10">
    <property type="entry name" value="Rhodanese-like domain"/>
    <property type="match status" value="1"/>
</dbReference>
<dbReference type="AlphaFoldDB" id="A0A163MIU9"/>
<dbReference type="Pfam" id="PF00581">
    <property type="entry name" value="Rhodanese"/>
    <property type="match status" value="1"/>
</dbReference>
<dbReference type="InterPro" id="IPR036873">
    <property type="entry name" value="Rhodanese-like_dom_sf"/>
</dbReference>